<comment type="caution">
    <text evidence="1">The sequence shown here is derived from an EMBL/GenBank/DDBJ whole genome shotgun (WGS) entry which is preliminary data.</text>
</comment>
<reference evidence="1 2" key="1">
    <citation type="submission" date="2018-10" db="EMBL/GenBank/DDBJ databases">
        <title>Streptococcus hillyeri sp. nov., isolated from equine tracheal sample.</title>
        <authorList>
            <person name="Macfadyen A.C."/>
            <person name="Waller A."/>
            <person name="Paterson G.K."/>
        </authorList>
    </citation>
    <scope>NUCLEOTIDE SEQUENCE [LARGE SCALE GENOMIC DNA]</scope>
    <source>
        <strain evidence="1 2">28462</strain>
    </source>
</reference>
<dbReference type="RefSeq" id="WP_121835451.1">
    <property type="nucleotide sequence ID" value="NZ_CP163513.1"/>
</dbReference>
<dbReference type="EMBL" id="RCVM01000009">
    <property type="protein sequence ID" value="RLY03233.1"/>
    <property type="molecule type" value="Genomic_DNA"/>
</dbReference>
<dbReference type="AlphaFoldDB" id="A0A3L9DT93"/>
<name>A0A3L9DT93_9STRE</name>
<accession>A0A3L9DT93</accession>
<proteinExistence type="predicted"/>
<evidence type="ECO:0000313" key="2">
    <source>
        <dbReference type="Proteomes" id="UP000279194"/>
    </source>
</evidence>
<dbReference type="Proteomes" id="UP000279194">
    <property type="component" value="Unassembled WGS sequence"/>
</dbReference>
<keyword evidence="2" id="KW-1185">Reference proteome</keyword>
<organism evidence="1 2">
    <name type="scientific">Streptococcus hillyeri</name>
    <dbReference type="NCBI Taxonomy" id="2282420"/>
    <lineage>
        <taxon>Bacteria</taxon>
        <taxon>Bacillati</taxon>
        <taxon>Bacillota</taxon>
        <taxon>Bacilli</taxon>
        <taxon>Lactobacillales</taxon>
        <taxon>Streptococcaceae</taxon>
        <taxon>Streptococcus</taxon>
    </lineage>
</organism>
<evidence type="ECO:0000313" key="1">
    <source>
        <dbReference type="EMBL" id="RLY03233.1"/>
    </source>
</evidence>
<gene>
    <name evidence="1" type="ORF">EAF07_05495</name>
</gene>
<protein>
    <submittedName>
        <fullName evidence="1">DUF4297 domain-containing protein</fullName>
    </submittedName>
</protein>
<sequence length="318" mass="36403">MVADNGGAIAIKGMNYQNAVISLVAIRNFEKEGFELVLEADDDFEVLYNNYHAYIQVKGEKAVSLSKMINHKKDRMGKMKKSMLDKHFESGDSSSEYKFVVYDFTKSDLEKMTVEEDELFQQSLKLSAEQELIVNNSKVKRFSLIKTPFENDMGVAQNYLLGEMAKTGIAVDNRVGQVLGELTTIIYRKSEYVIKQDSDRKYKKLVSKELRDILLKVSSLEMFSNIIDNLPYSPLKKSKIKLEKSKISTQQMYEKQSVTKFIQTELVSELDELSEVELIAKCLKLDVLKELDDNMSIAIIISAYCDIIEEVSFGQFQY</sequence>
<dbReference type="OrthoDB" id="2892821at2"/>